<sequence>MANTSSSFSDMLNSAISSGEPQNQIEHHFPPTQNPMNYPPPQFSPNFNPQYSHPFNPYGGQSSFTFNPFTQGSYQGAYQGMRQQQQQQQGGGQATPVGSTTFFQGSDSQADESSPVGSASPVSQEQLRREDPVDTADWSERVKKSIAAEKMAEATLTKAQAAQAKAEADSKMAEDEKEKTKLQ</sequence>
<feature type="compositionally biased region" description="Polar residues" evidence="1">
    <location>
        <begin position="96"/>
        <end position="125"/>
    </location>
</feature>
<feature type="region of interest" description="Disordered" evidence="1">
    <location>
        <begin position="153"/>
        <end position="183"/>
    </location>
</feature>
<comment type="caution">
    <text evidence="2">The sequence shown here is derived from an EMBL/GenBank/DDBJ whole genome shotgun (WGS) entry which is preliminary data.</text>
</comment>
<accession>A0A3L6T194</accession>
<name>A0A3L6T194_PANMI</name>
<feature type="compositionally biased region" description="Basic and acidic residues" evidence="1">
    <location>
        <begin position="126"/>
        <end position="141"/>
    </location>
</feature>
<protein>
    <submittedName>
        <fullName evidence="2">Uncharacterized protein</fullName>
    </submittedName>
</protein>
<organism evidence="2 3">
    <name type="scientific">Panicum miliaceum</name>
    <name type="common">Proso millet</name>
    <name type="synonym">Broomcorn millet</name>
    <dbReference type="NCBI Taxonomy" id="4540"/>
    <lineage>
        <taxon>Eukaryota</taxon>
        <taxon>Viridiplantae</taxon>
        <taxon>Streptophyta</taxon>
        <taxon>Embryophyta</taxon>
        <taxon>Tracheophyta</taxon>
        <taxon>Spermatophyta</taxon>
        <taxon>Magnoliopsida</taxon>
        <taxon>Liliopsida</taxon>
        <taxon>Poales</taxon>
        <taxon>Poaceae</taxon>
        <taxon>PACMAD clade</taxon>
        <taxon>Panicoideae</taxon>
        <taxon>Panicodae</taxon>
        <taxon>Paniceae</taxon>
        <taxon>Panicinae</taxon>
        <taxon>Panicum</taxon>
        <taxon>Panicum sect. Panicum</taxon>
    </lineage>
</organism>
<evidence type="ECO:0000313" key="3">
    <source>
        <dbReference type="Proteomes" id="UP000275267"/>
    </source>
</evidence>
<feature type="compositionally biased region" description="Low complexity" evidence="1">
    <location>
        <begin position="75"/>
        <end position="88"/>
    </location>
</feature>
<feature type="compositionally biased region" description="Basic and acidic residues" evidence="1">
    <location>
        <begin position="166"/>
        <end position="183"/>
    </location>
</feature>
<feature type="compositionally biased region" description="Polar residues" evidence="1">
    <location>
        <begin position="59"/>
        <end position="74"/>
    </location>
</feature>
<feature type="compositionally biased region" description="Low complexity" evidence="1">
    <location>
        <begin position="153"/>
        <end position="165"/>
    </location>
</feature>
<reference evidence="3" key="1">
    <citation type="journal article" date="2019" name="Nat. Commun.">
        <title>The genome of broomcorn millet.</title>
        <authorList>
            <person name="Zou C."/>
            <person name="Miki D."/>
            <person name="Li D."/>
            <person name="Tang Q."/>
            <person name="Xiao L."/>
            <person name="Rajput S."/>
            <person name="Deng P."/>
            <person name="Jia W."/>
            <person name="Huang R."/>
            <person name="Zhang M."/>
            <person name="Sun Y."/>
            <person name="Hu J."/>
            <person name="Fu X."/>
            <person name="Schnable P.S."/>
            <person name="Li F."/>
            <person name="Zhang H."/>
            <person name="Feng B."/>
            <person name="Zhu X."/>
            <person name="Liu R."/>
            <person name="Schnable J.C."/>
            <person name="Zhu J.-K."/>
            <person name="Zhang H."/>
        </authorList>
    </citation>
    <scope>NUCLEOTIDE SEQUENCE [LARGE SCALE GENOMIC DNA]</scope>
</reference>
<feature type="compositionally biased region" description="Polar residues" evidence="1">
    <location>
        <begin position="1"/>
        <end position="24"/>
    </location>
</feature>
<evidence type="ECO:0000313" key="2">
    <source>
        <dbReference type="EMBL" id="RLN29736.1"/>
    </source>
</evidence>
<gene>
    <name evidence="2" type="ORF">C2845_PM05G27020</name>
</gene>
<evidence type="ECO:0000256" key="1">
    <source>
        <dbReference type="SAM" id="MobiDB-lite"/>
    </source>
</evidence>
<dbReference type="AlphaFoldDB" id="A0A3L6T194"/>
<keyword evidence="3" id="KW-1185">Reference proteome</keyword>
<dbReference type="Proteomes" id="UP000275267">
    <property type="component" value="Unassembled WGS sequence"/>
</dbReference>
<dbReference type="EMBL" id="PQIB02000003">
    <property type="protein sequence ID" value="RLN29736.1"/>
    <property type="molecule type" value="Genomic_DNA"/>
</dbReference>
<feature type="region of interest" description="Disordered" evidence="1">
    <location>
        <begin position="1"/>
        <end position="141"/>
    </location>
</feature>
<proteinExistence type="predicted"/>